<feature type="domain" description="Atypical Rib" evidence="2">
    <location>
        <begin position="620"/>
        <end position="689"/>
    </location>
</feature>
<dbReference type="Pfam" id="PF18938">
    <property type="entry name" value="aRib"/>
    <property type="match status" value="6"/>
</dbReference>
<dbReference type="InterPro" id="IPR044024">
    <property type="entry name" value="aRib"/>
</dbReference>
<proteinExistence type="predicted"/>
<feature type="domain" description="Atypical Rib" evidence="2">
    <location>
        <begin position="476"/>
        <end position="545"/>
    </location>
</feature>
<evidence type="ECO:0000313" key="3">
    <source>
        <dbReference type="EMBL" id="MCS4486882.1"/>
    </source>
</evidence>
<name>A0ABT2F511_9STAP</name>
<dbReference type="RefSeq" id="WP_259200460.1">
    <property type="nucleotide sequence ID" value="NZ_JANUXY010000008.1"/>
</dbReference>
<evidence type="ECO:0000256" key="1">
    <source>
        <dbReference type="ARBA" id="ARBA00022729"/>
    </source>
</evidence>
<keyword evidence="4" id="KW-1185">Reference proteome</keyword>
<reference evidence="3 4" key="1">
    <citation type="journal article" date="2023" name="Int. J. Syst. Evol. Microbiol.">
        <title>Streptococcus sciuri sp. nov., Staphylococcus marylandisciuri sp. nov. and Staphylococcus americanisciuri sp. nov., isolated from faeces of eastern grey squirrel (Sciurus carolinensis).</title>
        <authorList>
            <person name="Volokhov D.V."/>
            <person name="Zagorodnyaya T.A."/>
            <person name="Furtak V.A."/>
            <person name="Nattanmai G."/>
            <person name="Randall L."/>
            <person name="Jose S."/>
            <person name="Gao Y."/>
            <person name="Eisenberg T."/>
            <person name="Delmonte P."/>
            <person name="Blom J."/>
            <person name="Mitchell K.K."/>
        </authorList>
    </citation>
    <scope>NUCLEOTIDE SEQUENCE [LARGE SCALE GENOMIC DNA]</scope>
    <source>
        <strain evidence="3 4">GRT3</strain>
    </source>
</reference>
<gene>
    <name evidence="3" type="ORF">NXS11_08235</name>
</gene>
<accession>A0ABT2F511</accession>
<keyword evidence="1" id="KW-0732">Signal</keyword>
<dbReference type="Proteomes" id="UP001205609">
    <property type="component" value="Unassembled WGS sequence"/>
</dbReference>
<comment type="caution">
    <text evidence="3">The sequence shown here is derived from an EMBL/GenBank/DDBJ whole genome shotgun (WGS) entry which is preliminary data.</text>
</comment>
<feature type="domain" description="Atypical Rib" evidence="2">
    <location>
        <begin position="399"/>
        <end position="473"/>
    </location>
</feature>
<evidence type="ECO:0000313" key="4">
    <source>
        <dbReference type="Proteomes" id="UP001205609"/>
    </source>
</evidence>
<organism evidence="3 4">
    <name type="scientific">Staphylococcus americanisciuri</name>
    <dbReference type="NCBI Taxonomy" id="2973940"/>
    <lineage>
        <taxon>Bacteria</taxon>
        <taxon>Bacillati</taxon>
        <taxon>Bacillota</taxon>
        <taxon>Bacilli</taxon>
        <taxon>Bacillales</taxon>
        <taxon>Staphylococcaceae</taxon>
        <taxon>Staphylococcus</taxon>
    </lineage>
</organism>
<dbReference type="EMBL" id="JANUXY010000008">
    <property type="protein sequence ID" value="MCS4486882.1"/>
    <property type="molecule type" value="Genomic_DNA"/>
</dbReference>
<feature type="domain" description="Atypical Rib" evidence="2">
    <location>
        <begin position="692"/>
        <end position="761"/>
    </location>
</feature>
<feature type="domain" description="Atypical Rib" evidence="2">
    <location>
        <begin position="334"/>
        <end position="398"/>
    </location>
</feature>
<protein>
    <recommendedName>
        <fullName evidence="2">Atypical Rib domain-containing protein</fullName>
    </recommendedName>
</protein>
<evidence type="ECO:0000259" key="2">
    <source>
        <dbReference type="Pfam" id="PF18938"/>
    </source>
</evidence>
<feature type="non-terminal residue" evidence="3">
    <location>
        <position position="805"/>
    </location>
</feature>
<feature type="domain" description="Atypical Rib" evidence="2">
    <location>
        <begin position="548"/>
        <end position="617"/>
    </location>
</feature>
<sequence length="805" mass="84459">MPKGFTYDEATRTITLSPYPGTNNVANGAQDYLGSGLAPGASRSVTLQFKIDDNIEEDGVNFKSYTRYKNSDYIWQNQITAKGSVKTLETVDIGEDQKIYIDTKSPAAPKVDEINTSAKVIKVTPPTDPDVKTIDVTITGKDGTTTTVTVTKDENNVWKTPEGTNVTVTDGKLQISIPSTVNLVAGENKISAIAKDHVNNASVPGTANVTNSAPTVEVPKTLETYTRGTKVNVTKGVTVKDTEDDTDKNDAKKTSVKYVITAPDNTTVTYIKKGDGSVVKVENGVETAVAETELTQFSPTTLGEYTVTVTPTDSDGLEGKAASYKFNVTNPAVVANDKILVANKDALTSAEKDILKAAIKDKNVYVRDNEIVVANNGDTTVTQNGKTTKFTQDQTVEQLADPVKTTVKAPSSLTVDEKAAVKAQVRAIANLPTTVTDNNIVVNADGSAVITIPAKGNVPSYTIEVPATKTVQQLGDPIKTVVKDASALTEGEKAAVKAQVEKSENFPAGATVVVDKTGKATITVPAKGNVPSYTIEIPATKTVQQLGDPIKTVVKDASALTEGEKAAVKAQVEKSENFPAGATVVVDKTGKATITVPAKGNIPSYTIEVPATKTVQQLGDPIKTVVKDVSALTEGEKAAVKAQVEKSENFPAGATVVVDKTGKATITVPAKGNIPSYTIEVPATKTVQQLGDPIKTVVKDASALTEGEKAAVKAQVEKSENFPAGATVVVDKTGKATITVPDKEGVPGYTIEVPATKTVQQLGDPIKTVVKDASALTEGEKAAVKAQVEKSENFPAGATVVVDKT</sequence>
<dbReference type="Gene3D" id="3.10.20.890">
    <property type="match status" value="7"/>
</dbReference>